<dbReference type="EMBL" id="CP040078">
    <property type="protein sequence ID" value="QCP52312.1"/>
    <property type="molecule type" value="Genomic_DNA"/>
</dbReference>
<dbReference type="Gene3D" id="3.90.380.10">
    <property type="entry name" value="Naphthalene 1,2-dioxygenase Alpha Subunit, Chain A, domain 1"/>
    <property type="match status" value="1"/>
</dbReference>
<dbReference type="InterPro" id="IPR017941">
    <property type="entry name" value="Rieske_2Fe-2S"/>
</dbReference>
<dbReference type="Gene3D" id="2.102.10.10">
    <property type="entry name" value="Rieske [2Fe-2S] iron-sulphur domain"/>
    <property type="match status" value="1"/>
</dbReference>
<gene>
    <name evidence="7" type="ORF">FAZ95_24335</name>
</gene>
<keyword evidence="3" id="KW-0560">Oxidoreductase</keyword>
<evidence type="ECO:0000313" key="7">
    <source>
        <dbReference type="EMBL" id="QCP52312.1"/>
    </source>
</evidence>
<dbReference type="Pfam" id="PF00355">
    <property type="entry name" value="Rieske"/>
    <property type="match status" value="1"/>
</dbReference>
<dbReference type="CDD" id="cd08878">
    <property type="entry name" value="RHO_alpha_C_DMO-like"/>
    <property type="match status" value="1"/>
</dbReference>
<dbReference type="PANTHER" id="PTHR21266">
    <property type="entry name" value="IRON-SULFUR DOMAIN CONTAINING PROTEIN"/>
    <property type="match status" value="1"/>
</dbReference>
<evidence type="ECO:0000313" key="8">
    <source>
        <dbReference type="Proteomes" id="UP000298656"/>
    </source>
</evidence>
<reference evidence="7 8" key="1">
    <citation type="submission" date="2019-05" db="EMBL/GenBank/DDBJ databases">
        <title>Burkholderia sp. DHOD12, isolated from subtropical forest soil.</title>
        <authorList>
            <person name="Gao Z.-H."/>
            <person name="Qiu L.-H."/>
        </authorList>
    </citation>
    <scope>NUCLEOTIDE SEQUENCE [LARGE SCALE GENOMIC DNA]</scope>
    <source>
        <strain evidence="7 8">DHOD12</strain>
    </source>
</reference>
<sequence>MPFLLNAWYVAAFAHEVRADAPLARTLLDRPVVLYRDAAQRAIALDDRCPHRFAPLSKGRIVEGVLECPYHGLRFDATGQCVHNPHGDGRVPAGAKARAYPSVERDGAIWFWPGDPQQADASLLPSFDFVDPGKNLTHTGYLLTRAHYQLSADNLLDLSHFQFLHPDTLGSEAIARGNMQSGSVEDTVWVRRTTHDEVLPPFVATGFGVPPGARVDRWMDVRWTPPGLMSIVIGVTGAGMPREAGLISPSAHWLTPETERTTHYFFAFGLPKEMGDAGRELVRYAVEGLMQPFEHEDLPMLEAQQKSLGDSDFWAAQPALLPIDAGAIRARRVMERRIAEERTAAGTADTPSTLRGVRVTVADPLGAG</sequence>
<keyword evidence="7" id="KW-0223">Dioxygenase</keyword>
<evidence type="ECO:0000256" key="5">
    <source>
        <dbReference type="ARBA" id="ARBA00023014"/>
    </source>
</evidence>
<dbReference type="GO" id="GO:0051537">
    <property type="term" value="F:2 iron, 2 sulfur cluster binding"/>
    <property type="evidence" value="ECO:0007669"/>
    <property type="project" value="UniProtKB-KW"/>
</dbReference>
<dbReference type="InterPro" id="IPR036922">
    <property type="entry name" value="Rieske_2Fe-2S_sf"/>
</dbReference>
<evidence type="ECO:0000256" key="3">
    <source>
        <dbReference type="ARBA" id="ARBA00023002"/>
    </source>
</evidence>
<dbReference type="GO" id="GO:0046872">
    <property type="term" value="F:metal ion binding"/>
    <property type="evidence" value="ECO:0007669"/>
    <property type="project" value="UniProtKB-KW"/>
</dbReference>
<dbReference type="RefSeq" id="WP_137335085.1">
    <property type="nucleotide sequence ID" value="NZ_CP040078.1"/>
</dbReference>
<dbReference type="AlphaFoldDB" id="A0A4P8IT82"/>
<dbReference type="SUPFAM" id="SSF55961">
    <property type="entry name" value="Bet v1-like"/>
    <property type="match status" value="1"/>
</dbReference>
<dbReference type="Pfam" id="PF19112">
    <property type="entry name" value="VanA_C"/>
    <property type="match status" value="1"/>
</dbReference>
<evidence type="ECO:0000259" key="6">
    <source>
        <dbReference type="PROSITE" id="PS51296"/>
    </source>
</evidence>
<dbReference type="PANTHER" id="PTHR21266:SF60">
    <property type="entry name" value="3-KETOSTEROID-9-ALPHA-MONOOXYGENASE, OXYGENASE COMPONENT"/>
    <property type="match status" value="1"/>
</dbReference>
<evidence type="ECO:0000256" key="1">
    <source>
        <dbReference type="ARBA" id="ARBA00022714"/>
    </source>
</evidence>
<organism evidence="7 8">
    <name type="scientific">Trinickia violacea</name>
    <dbReference type="NCBI Taxonomy" id="2571746"/>
    <lineage>
        <taxon>Bacteria</taxon>
        <taxon>Pseudomonadati</taxon>
        <taxon>Pseudomonadota</taxon>
        <taxon>Betaproteobacteria</taxon>
        <taxon>Burkholderiales</taxon>
        <taxon>Burkholderiaceae</taxon>
        <taxon>Trinickia</taxon>
    </lineage>
</organism>
<keyword evidence="4" id="KW-0408">Iron</keyword>
<dbReference type="GO" id="GO:0051213">
    <property type="term" value="F:dioxygenase activity"/>
    <property type="evidence" value="ECO:0007669"/>
    <property type="project" value="UniProtKB-KW"/>
</dbReference>
<keyword evidence="2" id="KW-0479">Metal-binding</keyword>
<name>A0A4P8IT82_9BURK</name>
<keyword evidence="8" id="KW-1185">Reference proteome</keyword>
<keyword evidence="1" id="KW-0001">2Fe-2S</keyword>
<dbReference type="InterPro" id="IPR050584">
    <property type="entry name" value="Cholesterol_7-desaturase"/>
</dbReference>
<dbReference type="PROSITE" id="PS51296">
    <property type="entry name" value="RIESKE"/>
    <property type="match status" value="1"/>
</dbReference>
<dbReference type="SUPFAM" id="SSF50022">
    <property type="entry name" value="ISP domain"/>
    <property type="match status" value="1"/>
</dbReference>
<dbReference type="Proteomes" id="UP000298656">
    <property type="component" value="Chromosome 2"/>
</dbReference>
<proteinExistence type="predicted"/>
<evidence type="ECO:0000256" key="2">
    <source>
        <dbReference type="ARBA" id="ARBA00022723"/>
    </source>
</evidence>
<dbReference type="KEGG" id="tvl:FAZ95_24335"/>
<evidence type="ECO:0000256" key="4">
    <source>
        <dbReference type="ARBA" id="ARBA00023004"/>
    </source>
</evidence>
<dbReference type="OrthoDB" id="9790995at2"/>
<accession>A0A4P8IT82</accession>
<protein>
    <submittedName>
        <fullName evidence="7">Aromatic ring-hydroxylating dioxygenase subunit alpha</fullName>
    </submittedName>
</protein>
<keyword evidence="5" id="KW-0411">Iron-sulfur</keyword>
<dbReference type="InterPro" id="IPR044043">
    <property type="entry name" value="VanA_C_cat"/>
</dbReference>
<feature type="domain" description="Rieske" evidence="6">
    <location>
        <begin position="8"/>
        <end position="111"/>
    </location>
</feature>